<dbReference type="AlphaFoldDB" id="A0A7R7XST0"/>
<protein>
    <submittedName>
        <fullName evidence="2">Uncharacterized protein</fullName>
    </submittedName>
</protein>
<keyword evidence="3" id="KW-1185">Reference proteome</keyword>
<keyword evidence="1" id="KW-0472">Membrane</keyword>
<reference evidence="2" key="2">
    <citation type="submission" date="2021-02" db="EMBL/GenBank/DDBJ databases">
        <title>Aspergillus puulaauensis MK2 genome sequence.</title>
        <authorList>
            <person name="Futagami T."/>
            <person name="Mori K."/>
            <person name="Kadooka C."/>
            <person name="Tanaka T."/>
        </authorList>
    </citation>
    <scope>NUCLEOTIDE SEQUENCE</scope>
    <source>
        <strain evidence="2">MK2</strain>
    </source>
</reference>
<dbReference type="RefSeq" id="XP_041558492.1">
    <property type="nucleotide sequence ID" value="XM_041706070.1"/>
</dbReference>
<dbReference type="EMBL" id="AP024447">
    <property type="protein sequence ID" value="BCS26298.1"/>
    <property type="molecule type" value="Genomic_DNA"/>
</dbReference>
<keyword evidence="1" id="KW-1133">Transmembrane helix</keyword>
<name>A0A7R7XST0_9EURO</name>
<evidence type="ECO:0000313" key="2">
    <source>
        <dbReference type="EMBL" id="BCS26298.1"/>
    </source>
</evidence>
<feature type="transmembrane region" description="Helical" evidence="1">
    <location>
        <begin position="81"/>
        <end position="101"/>
    </location>
</feature>
<evidence type="ECO:0000256" key="1">
    <source>
        <dbReference type="SAM" id="Phobius"/>
    </source>
</evidence>
<dbReference type="GeneID" id="64976303"/>
<dbReference type="OrthoDB" id="4540753at2759"/>
<sequence length="125" mass="14240">MAQRFRREDGSTILLHGRASRSAGSLKKYVSISGHLRWSKPREIKHNCWEILFLAHWWVPCILQPRTAFGKGLEMSFEMMLFFAAVSFQFIVDGGVVFVGYTTLLYPTAIDGNSAQFHLVASDER</sequence>
<proteinExistence type="predicted"/>
<accession>A0A7R7XST0</accession>
<dbReference type="Proteomes" id="UP000654913">
    <property type="component" value="Chromosome 5"/>
</dbReference>
<gene>
    <name evidence="2" type="ORF">APUU_51009S</name>
</gene>
<reference evidence="2" key="1">
    <citation type="submission" date="2021-01" db="EMBL/GenBank/DDBJ databases">
        <authorList>
            <consortium name="Aspergillus puulaauensis MK2 genome sequencing consortium"/>
            <person name="Kazuki M."/>
            <person name="Futagami T."/>
        </authorList>
    </citation>
    <scope>NUCLEOTIDE SEQUENCE</scope>
    <source>
        <strain evidence="2">MK2</strain>
    </source>
</reference>
<dbReference type="KEGG" id="apuu:APUU_51009S"/>
<evidence type="ECO:0000313" key="3">
    <source>
        <dbReference type="Proteomes" id="UP000654913"/>
    </source>
</evidence>
<keyword evidence="1" id="KW-0812">Transmembrane</keyword>
<organism evidence="2 3">
    <name type="scientific">Aspergillus puulaauensis</name>
    <dbReference type="NCBI Taxonomy" id="1220207"/>
    <lineage>
        <taxon>Eukaryota</taxon>
        <taxon>Fungi</taxon>
        <taxon>Dikarya</taxon>
        <taxon>Ascomycota</taxon>
        <taxon>Pezizomycotina</taxon>
        <taxon>Eurotiomycetes</taxon>
        <taxon>Eurotiomycetidae</taxon>
        <taxon>Eurotiales</taxon>
        <taxon>Aspergillaceae</taxon>
        <taxon>Aspergillus</taxon>
    </lineage>
</organism>